<name>A0ABW2TJD4_9PSEU</name>
<comment type="caution">
    <text evidence="2">The sequence shown here is derived from an EMBL/GenBank/DDBJ whole genome shotgun (WGS) entry which is preliminary data.</text>
</comment>
<proteinExistence type="predicted"/>
<dbReference type="EMBL" id="JBHTEY010000004">
    <property type="protein sequence ID" value="MFC7612693.1"/>
    <property type="molecule type" value="Genomic_DNA"/>
</dbReference>
<accession>A0ABW2TJD4</accession>
<evidence type="ECO:0000313" key="2">
    <source>
        <dbReference type="EMBL" id="MFC7612693.1"/>
    </source>
</evidence>
<organism evidence="2 3">
    <name type="scientific">Actinokineospora soli</name>
    <dbReference type="NCBI Taxonomy" id="1048753"/>
    <lineage>
        <taxon>Bacteria</taxon>
        <taxon>Bacillati</taxon>
        <taxon>Actinomycetota</taxon>
        <taxon>Actinomycetes</taxon>
        <taxon>Pseudonocardiales</taxon>
        <taxon>Pseudonocardiaceae</taxon>
        <taxon>Actinokineospora</taxon>
    </lineage>
</organism>
<protein>
    <submittedName>
        <fullName evidence="2">Uncharacterized protein</fullName>
    </submittedName>
</protein>
<gene>
    <name evidence="2" type="ORF">ACFQV2_02600</name>
</gene>
<feature type="region of interest" description="Disordered" evidence="1">
    <location>
        <begin position="1"/>
        <end position="26"/>
    </location>
</feature>
<sequence>MSGPLPKVMAASGMSATDGIGRRNSTRVMAALRTDATLPSSSPAGTATAIATHTAISVASTVATTARRNSVSPSSAAIAGRTVLGGTR</sequence>
<evidence type="ECO:0000256" key="1">
    <source>
        <dbReference type="SAM" id="MobiDB-lite"/>
    </source>
</evidence>
<evidence type="ECO:0000313" key="3">
    <source>
        <dbReference type="Proteomes" id="UP001596512"/>
    </source>
</evidence>
<dbReference type="Proteomes" id="UP001596512">
    <property type="component" value="Unassembled WGS sequence"/>
</dbReference>
<keyword evidence="3" id="KW-1185">Reference proteome</keyword>
<reference evidence="3" key="1">
    <citation type="journal article" date="2019" name="Int. J. Syst. Evol. Microbiol.">
        <title>The Global Catalogue of Microorganisms (GCM) 10K type strain sequencing project: providing services to taxonomists for standard genome sequencing and annotation.</title>
        <authorList>
            <consortium name="The Broad Institute Genomics Platform"/>
            <consortium name="The Broad Institute Genome Sequencing Center for Infectious Disease"/>
            <person name="Wu L."/>
            <person name="Ma J."/>
        </authorList>
    </citation>
    <scope>NUCLEOTIDE SEQUENCE [LARGE SCALE GENOMIC DNA]</scope>
    <source>
        <strain evidence="3">JCM 17695</strain>
    </source>
</reference>
<feature type="region of interest" description="Disordered" evidence="1">
    <location>
        <begin position="64"/>
        <end position="88"/>
    </location>
</feature>